<accession>A0A556AIT6</accession>
<dbReference type="AlphaFoldDB" id="A0A556AIT6"/>
<dbReference type="PIRSF" id="PIRSF017082">
    <property type="entry name" value="YflP"/>
    <property type="match status" value="1"/>
</dbReference>
<dbReference type="SUPFAM" id="SSF53850">
    <property type="entry name" value="Periplasmic binding protein-like II"/>
    <property type="match status" value="1"/>
</dbReference>
<dbReference type="Gene3D" id="3.40.190.150">
    <property type="entry name" value="Bordetella uptake gene, domain 1"/>
    <property type="match status" value="1"/>
</dbReference>
<dbReference type="InterPro" id="IPR042100">
    <property type="entry name" value="Bug_dom1"/>
</dbReference>
<proteinExistence type="inferred from homology"/>
<comment type="similarity">
    <text evidence="1">Belongs to the UPF0065 (bug) family.</text>
</comment>
<protein>
    <submittedName>
        <fullName evidence="3">Tripartite tricarboxylate transporter substrate binding protein</fullName>
    </submittedName>
</protein>
<dbReference type="InterPro" id="IPR005064">
    <property type="entry name" value="BUG"/>
</dbReference>
<feature type="chain" id="PRO_5021967023" evidence="2">
    <location>
        <begin position="29"/>
        <end position="323"/>
    </location>
</feature>
<dbReference type="Proteomes" id="UP000318405">
    <property type="component" value="Unassembled WGS sequence"/>
</dbReference>
<dbReference type="Gene3D" id="3.40.190.10">
    <property type="entry name" value="Periplasmic binding protein-like II"/>
    <property type="match status" value="1"/>
</dbReference>
<dbReference type="RefSeq" id="WP_143949146.1">
    <property type="nucleotide sequence ID" value="NZ_BAABMB010000001.1"/>
</dbReference>
<gene>
    <name evidence="3" type="ORF">FOZ76_15350</name>
</gene>
<dbReference type="PANTHER" id="PTHR42928">
    <property type="entry name" value="TRICARBOXYLATE-BINDING PROTEIN"/>
    <property type="match status" value="1"/>
</dbReference>
<reference evidence="3 4" key="1">
    <citation type="submission" date="2019-07" db="EMBL/GenBank/DDBJ databases">
        <title>Qingshengfaniella alkalisoli gen. nov., sp. nov., isolated from saline soil.</title>
        <authorList>
            <person name="Xu L."/>
            <person name="Huang X.-X."/>
            <person name="Sun J.-Q."/>
        </authorList>
    </citation>
    <scope>NUCLEOTIDE SEQUENCE [LARGE SCALE GENOMIC DNA]</scope>
    <source>
        <strain evidence="3 4">DSM 27279</strain>
    </source>
</reference>
<evidence type="ECO:0000256" key="1">
    <source>
        <dbReference type="ARBA" id="ARBA00006987"/>
    </source>
</evidence>
<dbReference type="CDD" id="cd07012">
    <property type="entry name" value="PBP2_Bug_TTT"/>
    <property type="match status" value="1"/>
</dbReference>
<keyword evidence="2" id="KW-0732">Signal</keyword>
<evidence type="ECO:0000313" key="4">
    <source>
        <dbReference type="Proteomes" id="UP000318405"/>
    </source>
</evidence>
<comment type="caution">
    <text evidence="3">The sequence shown here is derived from an EMBL/GenBank/DDBJ whole genome shotgun (WGS) entry which is preliminary data.</text>
</comment>
<evidence type="ECO:0000256" key="2">
    <source>
        <dbReference type="SAM" id="SignalP"/>
    </source>
</evidence>
<dbReference type="PANTHER" id="PTHR42928:SF5">
    <property type="entry name" value="BLR1237 PROTEIN"/>
    <property type="match status" value="1"/>
</dbReference>
<keyword evidence="4" id="KW-1185">Reference proteome</keyword>
<dbReference type="Pfam" id="PF03401">
    <property type="entry name" value="TctC"/>
    <property type="match status" value="1"/>
</dbReference>
<sequence>MFGLKPLARIGSTLAALAALALPLGAHAEKPMSIIVPYGAGGLNDNFARVLAEGMSKELGRTIIVENKPGANGIIGASYVARAPADGSTILLGGTGPLSLNVLLRPNLPFGFDSFDSVAMLFEGPLTITVPTKLGVQSIPELVEYSRKNNQPLRFGTLGPGSVTDLYGLLMAKELDVKMLAVPYKTVPAALIDMLGGLGEVNMATPIALLEHQKAGSVKILALTTEQRDPALPDIPSVAELGYPQLRASYWTALHAPKGTPPEVVKKISDAAIKVVQTESFRELLRNNGQLEKTGGPDALDAQLETDRKYWGQLIKDNNIVLD</sequence>
<organism evidence="3 4">
    <name type="scientific">Verticiella sediminum</name>
    <dbReference type="NCBI Taxonomy" id="1247510"/>
    <lineage>
        <taxon>Bacteria</taxon>
        <taxon>Pseudomonadati</taxon>
        <taxon>Pseudomonadota</taxon>
        <taxon>Betaproteobacteria</taxon>
        <taxon>Burkholderiales</taxon>
        <taxon>Alcaligenaceae</taxon>
        <taxon>Verticiella</taxon>
    </lineage>
</organism>
<evidence type="ECO:0000313" key="3">
    <source>
        <dbReference type="EMBL" id="TSH92780.1"/>
    </source>
</evidence>
<dbReference type="EMBL" id="VLTJ01000029">
    <property type="protein sequence ID" value="TSH92780.1"/>
    <property type="molecule type" value="Genomic_DNA"/>
</dbReference>
<name>A0A556AIT6_9BURK</name>
<feature type="signal peptide" evidence="2">
    <location>
        <begin position="1"/>
        <end position="28"/>
    </location>
</feature>
<dbReference type="OrthoDB" id="8627412at2"/>